<evidence type="ECO:0000256" key="1">
    <source>
        <dbReference type="SAM" id="MobiDB-lite"/>
    </source>
</evidence>
<protein>
    <submittedName>
        <fullName evidence="2">Uncharacterized protein</fullName>
    </submittedName>
</protein>
<organism evidence="2 3">
    <name type="scientific">Protopolystoma xenopodis</name>
    <dbReference type="NCBI Taxonomy" id="117903"/>
    <lineage>
        <taxon>Eukaryota</taxon>
        <taxon>Metazoa</taxon>
        <taxon>Spiralia</taxon>
        <taxon>Lophotrochozoa</taxon>
        <taxon>Platyhelminthes</taxon>
        <taxon>Monogenea</taxon>
        <taxon>Polyopisthocotylea</taxon>
        <taxon>Polystomatidea</taxon>
        <taxon>Polystomatidae</taxon>
        <taxon>Protopolystoma</taxon>
    </lineage>
</organism>
<dbReference type="EMBL" id="CAAALY010068794">
    <property type="protein sequence ID" value="VEL24641.1"/>
    <property type="molecule type" value="Genomic_DNA"/>
</dbReference>
<proteinExistence type="predicted"/>
<feature type="compositionally biased region" description="Basic and acidic residues" evidence="1">
    <location>
        <begin position="9"/>
        <end position="20"/>
    </location>
</feature>
<keyword evidence="3" id="KW-1185">Reference proteome</keyword>
<evidence type="ECO:0000313" key="2">
    <source>
        <dbReference type="EMBL" id="VEL24641.1"/>
    </source>
</evidence>
<reference evidence="2" key="1">
    <citation type="submission" date="2018-11" db="EMBL/GenBank/DDBJ databases">
        <authorList>
            <consortium name="Pathogen Informatics"/>
        </authorList>
    </citation>
    <scope>NUCLEOTIDE SEQUENCE</scope>
</reference>
<gene>
    <name evidence="2" type="ORF">PXEA_LOCUS18081</name>
</gene>
<name>A0A448X016_9PLAT</name>
<comment type="caution">
    <text evidence="2">The sequence shown here is derived from an EMBL/GenBank/DDBJ whole genome shotgun (WGS) entry which is preliminary data.</text>
</comment>
<accession>A0A448X016</accession>
<feature type="region of interest" description="Disordered" evidence="1">
    <location>
        <begin position="1"/>
        <end position="33"/>
    </location>
</feature>
<evidence type="ECO:0000313" key="3">
    <source>
        <dbReference type="Proteomes" id="UP000784294"/>
    </source>
</evidence>
<sequence>MRRVFTHWSGRDDRLPDKAKKAQQAKNGERGEWQPAESSLFLLSNCCQSAFPAVSMVVCTTGAGPASRMAFNEDPAGNICAPYEAGHD</sequence>
<dbReference type="AlphaFoldDB" id="A0A448X016"/>
<dbReference type="Proteomes" id="UP000784294">
    <property type="component" value="Unassembled WGS sequence"/>
</dbReference>